<protein>
    <submittedName>
        <fullName evidence="4">Short-chain dehydrogenase</fullName>
    </submittedName>
</protein>
<feature type="domain" description="Class II aldolase/adducin N-terminal" evidence="3">
    <location>
        <begin position="20"/>
        <end position="221"/>
    </location>
</feature>
<dbReference type="NCBIfam" id="NF006196">
    <property type="entry name" value="PRK08324.2-4"/>
    <property type="match status" value="1"/>
</dbReference>
<dbReference type="Pfam" id="PF00596">
    <property type="entry name" value="Aldolase_II"/>
    <property type="match status" value="1"/>
</dbReference>
<reference evidence="4" key="1">
    <citation type="submission" date="2018-06" db="EMBL/GenBank/DDBJ databases">
        <authorList>
            <person name="Zhirakovskaya E."/>
        </authorList>
    </citation>
    <scope>NUCLEOTIDE SEQUENCE</scope>
</reference>
<evidence type="ECO:0000256" key="2">
    <source>
        <dbReference type="ARBA" id="ARBA00023002"/>
    </source>
</evidence>
<sequence>MKSLWNKKDAEEFGNDLLKLRVYTSRLLGQESDLVLHGGGNTSVKIVEKDLFGDEQELLYVKGSGWDLGTIEAAGFAPVKQDVLIRMAQLEQLSDTDMVSVQRSAMTNPSAPNPSVEAILHAIIPFTFVDHTHADAVVTITNTPNGQERIKEIYGDKMLIIPYVMPGFILAQTVYRMTKDLDWMQCGGMILMNHGVFTFDNDAQKSYEKMIDVVNKAEVYVTNVGARHAAPLNNVEHSSVKDPLTLASIRQHVSKIKGEAMLAGLVDKNEQVHFSSLSNVEKIATRGPLTPDHVIRTKRVPMIIKKDTHKSAAKFVEDYEKYFKCNTTKGLKCLDKAPRWAVWPKQGLVAFGRSIKEVNIIQDITAHTIKAIEQAEILGRWEALPEKDIFEIEYWELEQAKLKKAQKALPFQGKIAIVTGAASGIGKACVEYLSAQGAVVAALDLNPDTKTMFSQKGILGLVCDVTNEEQIQAAIEATVCKFGGIDILVSNAGIFPQGKKIMDMDVATWDKSIFVNLSGHQWMLKYCIPYLELGIDPAVVIVGSKNVPAPGPGASAYSVAKAGLTQLARVAALELGAAGIRVNVVHPNQIFDTAIWTDEVLASRAKHYAMSVEDYKTNNLLKIEITSMDVAQMVGAMAGSVFSKTTGAQVPLDGGNERVI</sequence>
<accession>A0A3B1DXJ1</accession>
<dbReference type="InterPro" id="IPR036409">
    <property type="entry name" value="Aldolase_II/adducin_N_sf"/>
</dbReference>
<dbReference type="PRINTS" id="PR00080">
    <property type="entry name" value="SDRFAMILY"/>
</dbReference>
<dbReference type="InterPro" id="IPR001303">
    <property type="entry name" value="Aldolase_II/adducin_N"/>
</dbReference>
<dbReference type="PANTHER" id="PTHR24321:SF14">
    <property type="entry name" value="SHORT-CHAIN TYPE DEHYDROGENASE_REDUCTASE BLR2146-RELATED"/>
    <property type="match status" value="1"/>
</dbReference>
<dbReference type="PRINTS" id="PR00081">
    <property type="entry name" value="GDHRDH"/>
</dbReference>
<evidence type="ECO:0000256" key="1">
    <source>
        <dbReference type="ARBA" id="ARBA00006484"/>
    </source>
</evidence>
<keyword evidence="2" id="KW-0560">Oxidoreductase</keyword>
<dbReference type="SUPFAM" id="SSF51735">
    <property type="entry name" value="NAD(P)-binding Rossmann-fold domains"/>
    <property type="match status" value="1"/>
</dbReference>
<dbReference type="GO" id="GO:0016491">
    <property type="term" value="F:oxidoreductase activity"/>
    <property type="evidence" value="ECO:0007669"/>
    <property type="project" value="UniProtKB-KW"/>
</dbReference>
<dbReference type="Gene3D" id="3.40.50.720">
    <property type="entry name" value="NAD(P)-binding Rossmann-like Domain"/>
    <property type="match status" value="1"/>
</dbReference>
<proteinExistence type="inferred from homology"/>
<dbReference type="Pfam" id="PF13561">
    <property type="entry name" value="adh_short_C2"/>
    <property type="match status" value="1"/>
</dbReference>
<gene>
    <name evidence="4" type="ORF">MNBD_UNCLBAC01-1561</name>
</gene>
<evidence type="ECO:0000259" key="3">
    <source>
        <dbReference type="SMART" id="SM01007"/>
    </source>
</evidence>
<dbReference type="PROSITE" id="PS00061">
    <property type="entry name" value="ADH_SHORT"/>
    <property type="match status" value="1"/>
</dbReference>
<evidence type="ECO:0000313" key="4">
    <source>
        <dbReference type="EMBL" id="VAX37035.1"/>
    </source>
</evidence>
<dbReference type="InterPro" id="IPR020904">
    <property type="entry name" value="Sc_DH/Rdtase_CS"/>
</dbReference>
<dbReference type="SMART" id="SM01007">
    <property type="entry name" value="Aldolase_II"/>
    <property type="match status" value="1"/>
</dbReference>
<dbReference type="InterPro" id="IPR002347">
    <property type="entry name" value="SDR_fam"/>
</dbReference>
<dbReference type="FunFam" id="3.40.50.720:FF:000084">
    <property type="entry name" value="Short-chain dehydrogenase reductase"/>
    <property type="match status" value="1"/>
</dbReference>
<dbReference type="EMBL" id="UOGJ01000116">
    <property type="protein sequence ID" value="VAX37035.1"/>
    <property type="molecule type" value="Genomic_DNA"/>
</dbReference>
<dbReference type="AlphaFoldDB" id="A0A3B1DXJ1"/>
<name>A0A3B1DXJ1_9ZZZZ</name>
<dbReference type="Gene3D" id="3.40.225.10">
    <property type="entry name" value="Class II aldolase/adducin N-terminal domain"/>
    <property type="match status" value="1"/>
</dbReference>
<dbReference type="SUPFAM" id="SSF53639">
    <property type="entry name" value="AraD/HMP-PK domain-like"/>
    <property type="match status" value="1"/>
</dbReference>
<dbReference type="InterPro" id="IPR036291">
    <property type="entry name" value="NAD(P)-bd_dom_sf"/>
</dbReference>
<dbReference type="PANTHER" id="PTHR24321">
    <property type="entry name" value="DEHYDROGENASES, SHORT CHAIN"/>
    <property type="match status" value="1"/>
</dbReference>
<comment type="similarity">
    <text evidence="1">Belongs to the short-chain dehydrogenases/reductases (SDR) family.</text>
</comment>
<organism evidence="4">
    <name type="scientific">hydrothermal vent metagenome</name>
    <dbReference type="NCBI Taxonomy" id="652676"/>
    <lineage>
        <taxon>unclassified sequences</taxon>
        <taxon>metagenomes</taxon>
        <taxon>ecological metagenomes</taxon>
    </lineage>
</organism>